<gene>
    <name evidence="8" type="ORF">BgAZ_103600</name>
</gene>
<accession>A0AAD8PFQ7</accession>
<keyword evidence="6 7" id="KW-0472">Membrane</keyword>
<proteinExistence type="inferred from homology"/>
<dbReference type="AlphaFoldDB" id="A0AAD8PFQ7"/>
<keyword evidence="3 7" id="KW-0812">Transmembrane</keyword>
<sequence>MGAAAKGNKGPSASGEPSKVYWDNTFWLLRFTISVITGCVLGFLAVRGIAGFAVFAAVQVLAGHVFLAYSGVPDYVLDTYDTYTDHVLVAFTTFVVSWIIAYSTFNF</sequence>
<feature type="transmembrane region" description="Helical" evidence="7">
    <location>
        <begin position="27"/>
        <end position="46"/>
    </location>
</feature>
<dbReference type="Proteomes" id="UP001230268">
    <property type="component" value="Unassembled WGS sequence"/>
</dbReference>
<dbReference type="GO" id="GO:0005789">
    <property type="term" value="C:endoplasmic reticulum membrane"/>
    <property type="evidence" value="ECO:0007669"/>
    <property type="project" value="UniProtKB-SubCell"/>
</dbReference>
<feature type="transmembrane region" description="Helical" evidence="7">
    <location>
        <begin position="53"/>
        <end position="72"/>
    </location>
</feature>
<evidence type="ECO:0000313" key="9">
    <source>
        <dbReference type="Proteomes" id="UP001230268"/>
    </source>
</evidence>
<evidence type="ECO:0000313" key="8">
    <source>
        <dbReference type="EMBL" id="KAK1444454.1"/>
    </source>
</evidence>
<protein>
    <recommendedName>
        <fullName evidence="10">Rab5-interacting protein</fullName>
    </recommendedName>
</protein>
<dbReference type="InterPro" id="IPR029008">
    <property type="entry name" value="EMC6-like"/>
</dbReference>
<dbReference type="Pfam" id="PF07019">
    <property type="entry name" value="EMC6"/>
    <property type="match status" value="1"/>
</dbReference>
<dbReference type="EMBL" id="JAVEPI010000001">
    <property type="protein sequence ID" value="KAK1444454.1"/>
    <property type="molecule type" value="Genomic_DNA"/>
</dbReference>
<comment type="similarity">
    <text evidence="2">Belongs to the EMC6 family.</text>
</comment>
<evidence type="ECO:0000256" key="7">
    <source>
        <dbReference type="SAM" id="Phobius"/>
    </source>
</evidence>
<evidence type="ECO:0000256" key="4">
    <source>
        <dbReference type="ARBA" id="ARBA00022824"/>
    </source>
</evidence>
<evidence type="ECO:0000256" key="1">
    <source>
        <dbReference type="ARBA" id="ARBA00004477"/>
    </source>
</evidence>
<evidence type="ECO:0000256" key="5">
    <source>
        <dbReference type="ARBA" id="ARBA00022989"/>
    </source>
</evidence>
<comment type="caution">
    <text evidence="8">The sequence shown here is derived from an EMBL/GenBank/DDBJ whole genome shotgun (WGS) entry which is preliminary data.</text>
</comment>
<organism evidence="8 9">
    <name type="scientific">Babesia gibsoni</name>
    <dbReference type="NCBI Taxonomy" id="33632"/>
    <lineage>
        <taxon>Eukaryota</taxon>
        <taxon>Sar</taxon>
        <taxon>Alveolata</taxon>
        <taxon>Apicomplexa</taxon>
        <taxon>Aconoidasida</taxon>
        <taxon>Piroplasmida</taxon>
        <taxon>Babesiidae</taxon>
        <taxon>Babesia</taxon>
    </lineage>
</organism>
<keyword evidence="4" id="KW-0256">Endoplasmic reticulum</keyword>
<comment type="subcellular location">
    <subcellularLocation>
        <location evidence="1">Endoplasmic reticulum membrane</location>
        <topology evidence="1">Multi-pass membrane protein</topology>
    </subcellularLocation>
</comment>
<evidence type="ECO:0008006" key="10">
    <source>
        <dbReference type="Google" id="ProtNLM"/>
    </source>
</evidence>
<feature type="transmembrane region" description="Helical" evidence="7">
    <location>
        <begin position="87"/>
        <end position="105"/>
    </location>
</feature>
<keyword evidence="5 7" id="KW-1133">Transmembrane helix</keyword>
<keyword evidence="9" id="KW-1185">Reference proteome</keyword>
<reference evidence="8" key="1">
    <citation type="submission" date="2023-08" db="EMBL/GenBank/DDBJ databases">
        <title>Draft sequence of the Babesia gibsoni genome.</title>
        <authorList>
            <person name="Yamagishi J.Y."/>
            <person name="Xuan X.X."/>
        </authorList>
    </citation>
    <scope>NUCLEOTIDE SEQUENCE</scope>
    <source>
        <strain evidence="8">Azabu</strain>
    </source>
</reference>
<evidence type="ECO:0000256" key="3">
    <source>
        <dbReference type="ARBA" id="ARBA00022692"/>
    </source>
</evidence>
<evidence type="ECO:0000256" key="2">
    <source>
        <dbReference type="ARBA" id="ARBA00009436"/>
    </source>
</evidence>
<name>A0AAD8PFQ7_BABGI</name>
<evidence type="ECO:0000256" key="6">
    <source>
        <dbReference type="ARBA" id="ARBA00023136"/>
    </source>
</evidence>